<dbReference type="EMBL" id="JXTC01000005">
    <property type="protein sequence ID" value="POO02337.1"/>
    <property type="molecule type" value="Genomic_DNA"/>
</dbReference>
<organism evidence="1 2">
    <name type="scientific">Trema orientale</name>
    <name type="common">Charcoal tree</name>
    <name type="synonym">Celtis orientalis</name>
    <dbReference type="NCBI Taxonomy" id="63057"/>
    <lineage>
        <taxon>Eukaryota</taxon>
        <taxon>Viridiplantae</taxon>
        <taxon>Streptophyta</taxon>
        <taxon>Embryophyta</taxon>
        <taxon>Tracheophyta</taxon>
        <taxon>Spermatophyta</taxon>
        <taxon>Magnoliopsida</taxon>
        <taxon>eudicotyledons</taxon>
        <taxon>Gunneridae</taxon>
        <taxon>Pentapetalae</taxon>
        <taxon>rosids</taxon>
        <taxon>fabids</taxon>
        <taxon>Rosales</taxon>
        <taxon>Cannabaceae</taxon>
        <taxon>Trema</taxon>
    </lineage>
</organism>
<dbReference type="OrthoDB" id="1164227at2759"/>
<dbReference type="AlphaFoldDB" id="A0A2P5FX46"/>
<dbReference type="PANTHER" id="PTHR47481:SF31">
    <property type="entry name" value="OS01G0873500 PROTEIN"/>
    <property type="match status" value="1"/>
</dbReference>
<proteinExistence type="predicted"/>
<gene>
    <name evidence="1" type="ORF">TorRG33x02_021210</name>
</gene>
<dbReference type="PANTHER" id="PTHR47481">
    <property type="match status" value="1"/>
</dbReference>
<name>A0A2P5FX46_TREOI</name>
<dbReference type="Proteomes" id="UP000237000">
    <property type="component" value="Unassembled WGS sequence"/>
</dbReference>
<evidence type="ECO:0000313" key="2">
    <source>
        <dbReference type="Proteomes" id="UP000237000"/>
    </source>
</evidence>
<reference evidence="2" key="1">
    <citation type="submission" date="2016-06" db="EMBL/GenBank/DDBJ databases">
        <title>Parallel loss of symbiosis genes in relatives of nitrogen-fixing non-legume Parasponia.</title>
        <authorList>
            <person name="Van Velzen R."/>
            <person name="Holmer R."/>
            <person name="Bu F."/>
            <person name="Rutten L."/>
            <person name="Van Zeijl A."/>
            <person name="Liu W."/>
            <person name="Santuari L."/>
            <person name="Cao Q."/>
            <person name="Sharma T."/>
            <person name="Shen D."/>
            <person name="Roswanjaya Y."/>
            <person name="Wardhani T."/>
            <person name="Kalhor M.S."/>
            <person name="Jansen J."/>
            <person name="Van den Hoogen J."/>
            <person name="Gungor B."/>
            <person name="Hartog M."/>
            <person name="Hontelez J."/>
            <person name="Verver J."/>
            <person name="Yang W.-C."/>
            <person name="Schijlen E."/>
            <person name="Repin R."/>
            <person name="Schilthuizen M."/>
            <person name="Schranz E."/>
            <person name="Heidstra R."/>
            <person name="Miyata K."/>
            <person name="Fedorova E."/>
            <person name="Kohlen W."/>
            <person name="Bisseling T."/>
            <person name="Smit S."/>
            <person name="Geurts R."/>
        </authorList>
    </citation>
    <scope>NUCLEOTIDE SEQUENCE [LARGE SCALE GENOMIC DNA]</scope>
    <source>
        <strain evidence="2">cv. RG33-2</strain>
    </source>
</reference>
<evidence type="ECO:0000313" key="1">
    <source>
        <dbReference type="EMBL" id="POO02337.1"/>
    </source>
</evidence>
<dbReference type="Pfam" id="PF14223">
    <property type="entry name" value="Retrotran_gag_2"/>
    <property type="match status" value="1"/>
</dbReference>
<comment type="caution">
    <text evidence="1">The sequence shown here is derived from an EMBL/GenBank/DDBJ whole genome shotgun (WGS) entry which is preliminary data.</text>
</comment>
<sequence>MLQLRVQLQTTKKGSMTIFEYFAKMESFVDALALGGYNVENDELIMCILTGLPSNYDATVTAILSLVAEEAFIEAEVKEAELVVLLVDAGT</sequence>
<dbReference type="InParanoid" id="A0A2P5FX46"/>
<accession>A0A2P5FX46</accession>
<protein>
    <submittedName>
        <fullName evidence="1">Uncharacterized protein</fullName>
    </submittedName>
</protein>
<keyword evidence="2" id="KW-1185">Reference proteome</keyword>